<evidence type="ECO:0000256" key="3">
    <source>
        <dbReference type="ARBA" id="ARBA00022692"/>
    </source>
</evidence>
<dbReference type="RefSeq" id="XP_044725985.1">
    <property type="nucleotide sequence ID" value="XM_044859585.1"/>
</dbReference>
<feature type="transmembrane region" description="Helical" evidence="6">
    <location>
        <begin position="389"/>
        <end position="407"/>
    </location>
</feature>
<keyword evidence="3 6" id="KW-0812">Transmembrane</keyword>
<evidence type="ECO:0000256" key="2">
    <source>
        <dbReference type="ARBA" id="ARBA00022448"/>
    </source>
</evidence>
<dbReference type="Proteomes" id="UP000824596">
    <property type="component" value="Unassembled WGS sequence"/>
</dbReference>
<dbReference type="PANTHER" id="PTHR23504:SF16">
    <property type="entry name" value="TRANSPORTER, PUTATIVE (AFU_ORTHOLOGUE AFUA_1G13970)-RELATED"/>
    <property type="match status" value="1"/>
</dbReference>
<keyword evidence="4 6" id="KW-1133">Transmembrane helix</keyword>
<dbReference type="GeneID" id="68350243"/>
<dbReference type="InterPro" id="IPR011701">
    <property type="entry name" value="MFS"/>
</dbReference>
<keyword evidence="5 6" id="KW-0472">Membrane</keyword>
<dbReference type="EMBL" id="JAIZPD010000001">
    <property type="protein sequence ID" value="KAH0968472.1"/>
    <property type="molecule type" value="Genomic_DNA"/>
</dbReference>
<feature type="transmembrane region" description="Helical" evidence="6">
    <location>
        <begin position="202"/>
        <end position="224"/>
    </location>
</feature>
<dbReference type="InterPro" id="IPR036259">
    <property type="entry name" value="MFS_trans_sf"/>
</dbReference>
<proteinExistence type="predicted"/>
<keyword evidence="2" id="KW-0813">Transport</keyword>
<dbReference type="Pfam" id="PF07690">
    <property type="entry name" value="MFS_1"/>
    <property type="match status" value="1"/>
</dbReference>
<dbReference type="OrthoDB" id="10262656at2759"/>
<organism evidence="7 8">
    <name type="scientific">Hirsutella rhossiliensis</name>
    <dbReference type="NCBI Taxonomy" id="111463"/>
    <lineage>
        <taxon>Eukaryota</taxon>
        <taxon>Fungi</taxon>
        <taxon>Dikarya</taxon>
        <taxon>Ascomycota</taxon>
        <taxon>Pezizomycotina</taxon>
        <taxon>Sordariomycetes</taxon>
        <taxon>Hypocreomycetidae</taxon>
        <taxon>Hypocreales</taxon>
        <taxon>Ophiocordycipitaceae</taxon>
        <taxon>Hirsutella</taxon>
    </lineage>
</organism>
<evidence type="ECO:0000256" key="6">
    <source>
        <dbReference type="SAM" id="Phobius"/>
    </source>
</evidence>
<reference evidence="7" key="1">
    <citation type="submission" date="2021-09" db="EMBL/GenBank/DDBJ databases">
        <title>A high-quality genome of the endoparasitic fungus Hirsutella rhossiliensis with a comparison of Hirsutella genomes reveals transposable elements contributing to genome size variation.</title>
        <authorList>
            <person name="Lin R."/>
            <person name="Jiao Y."/>
            <person name="Sun X."/>
            <person name="Ling J."/>
            <person name="Xie B."/>
            <person name="Cheng X."/>
        </authorList>
    </citation>
    <scope>NUCLEOTIDE SEQUENCE</scope>
    <source>
        <strain evidence="7">HR02</strain>
    </source>
</reference>
<dbReference type="InterPro" id="IPR001958">
    <property type="entry name" value="Tet-R_TetA/multi-R_MdtG-like"/>
</dbReference>
<evidence type="ECO:0000256" key="1">
    <source>
        <dbReference type="ARBA" id="ARBA00004141"/>
    </source>
</evidence>
<dbReference type="PRINTS" id="PR01035">
    <property type="entry name" value="TCRTETA"/>
</dbReference>
<feature type="transmembrane region" description="Helical" evidence="6">
    <location>
        <begin position="124"/>
        <end position="141"/>
    </location>
</feature>
<evidence type="ECO:0000256" key="5">
    <source>
        <dbReference type="ARBA" id="ARBA00023136"/>
    </source>
</evidence>
<feature type="transmembrane region" description="Helical" evidence="6">
    <location>
        <begin position="355"/>
        <end position="377"/>
    </location>
</feature>
<comment type="caution">
    <text evidence="7">The sequence shown here is derived from an EMBL/GenBank/DDBJ whole genome shotgun (WGS) entry which is preliminary data.</text>
</comment>
<feature type="transmembrane region" description="Helical" evidence="6">
    <location>
        <begin position="95"/>
        <end position="118"/>
    </location>
</feature>
<dbReference type="GO" id="GO:0022857">
    <property type="term" value="F:transmembrane transporter activity"/>
    <property type="evidence" value="ECO:0007669"/>
    <property type="project" value="InterPro"/>
</dbReference>
<evidence type="ECO:0000313" key="8">
    <source>
        <dbReference type="Proteomes" id="UP000824596"/>
    </source>
</evidence>
<name>A0A9P8NC70_9HYPO</name>
<protein>
    <submittedName>
        <fullName evidence="7">Major facilitator superfamily domain-containing protein</fullName>
    </submittedName>
</protein>
<dbReference type="GO" id="GO:0016020">
    <property type="term" value="C:membrane"/>
    <property type="evidence" value="ECO:0007669"/>
    <property type="project" value="UniProtKB-SubCell"/>
</dbReference>
<dbReference type="Gene3D" id="1.20.1250.20">
    <property type="entry name" value="MFS general substrate transporter like domains"/>
    <property type="match status" value="1"/>
</dbReference>
<feature type="transmembrane region" description="Helical" evidence="6">
    <location>
        <begin position="64"/>
        <end position="83"/>
    </location>
</feature>
<feature type="transmembrane region" description="Helical" evidence="6">
    <location>
        <begin position="301"/>
        <end position="322"/>
    </location>
</feature>
<dbReference type="PANTHER" id="PTHR23504">
    <property type="entry name" value="MAJOR FACILITATOR SUPERFAMILY DOMAIN-CONTAINING PROTEIN 10"/>
    <property type="match status" value="1"/>
</dbReference>
<gene>
    <name evidence="7" type="ORF">HRG_01114</name>
</gene>
<feature type="transmembrane region" description="Helical" evidence="6">
    <location>
        <begin position="153"/>
        <end position="176"/>
    </location>
</feature>
<comment type="subcellular location">
    <subcellularLocation>
        <location evidence="1">Membrane</location>
        <topology evidence="1">Multi-pass membrane protein</topology>
    </subcellularLocation>
</comment>
<sequence>MPRDGAQAGEPSWMSLPRKDQLVILFLCRLVDFLQVASLQAYVFHQVKSFNESVSDVRASQQVGLLQGCFAGAQVITAVLWGRAADASWCGRKRVLVIGLGGTALSCLGYAFATTLLWAACWRAFGGATNGTVGIIRTMIGEITKDSKHQSRAFLILPMSFNIAGIFGPVMGGLLADSVKTMPGLFGEYALLDCQWIRDYPYALPSLINCIFLTVVTVIVFLFVEETSNARRGEFDYGLQIGKRIKQAVLPATKSQDGYSYIPVQEDDHGMENLEQQAATAAEMPSPSRHPPFLKLWTTNVLFTLLTIALYDCHLGAFANIWPLALSTPRYLPFRPEDQGRDPANSSTGGLGMPASTVGLATSLLGIFGLLLQVTLYPPVQAWLGTMPSFRYFLVLFPVAYLAGSFLPTLPSSKAPPEPAAGVLVWIGIVLVLVLHVIARTFTLPASIVLLNNCSPHPSVLGTVHGLGQSVSAGFRTVGPVVGGYLYGYGLEIGFAACAMCMHEGG</sequence>
<feature type="transmembrane region" description="Helical" evidence="6">
    <location>
        <begin position="22"/>
        <end position="44"/>
    </location>
</feature>
<evidence type="ECO:0000256" key="4">
    <source>
        <dbReference type="ARBA" id="ARBA00022989"/>
    </source>
</evidence>
<dbReference type="SUPFAM" id="SSF103473">
    <property type="entry name" value="MFS general substrate transporter"/>
    <property type="match status" value="1"/>
</dbReference>
<dbReference type="AlphaFoldDB" id="A0A9P8NC70"/>
<evidence type="ECO:0000313" key="7">
    <source>
        <dbReference type="EMBL" id="KAH0968472.1"/>
    </source>
</evidence>
<accession>A0A9P8NC70</accession>
<feature type="transmembrane region" description="Helical" evidence="6">
    <location>
        <begin position="419"/>
        <end position="439"/>
    </location>
</feature>
<keyword evidence="8" id="KW-1185">Reference proteome</keyword>